<dbReference type="SUPFAM" id="SSF53335">
    <property type="entry name" value="S-adenosyl-L-methionine-dependent methyltransferases"/>
    <property type="match status" value="1"/>
</dbReference>
<protein>
    <submittedName>
        <fullName evidence="8">Restriction endonuclease subunit S</fullName>
    </submittedName>
</protein>
<dbReference type="InterPro" id="IPR000055">
    <property type="entry name" value="Restrct_endonuc_typeI_TRD"/>
</dbReference>
<dbReference type="Gene3D" id="3.40.50.150">
    <property type="entry name" value="Vaccinia Virus protein VP39"/>
    <property type="match status" value="1"/>
</dbReference>
<keyword evidence="3" id="KW-0680">Restriction system</keyword>
<dbReference type="REBASE" id="106446">
    <property type="entry name" value="Sze1ORF6900P"/>
</dbReference>
<dbReference type="PATRIC" id="fig|1454006.5.peg.1355"/>
<dbReference type="PRINTS" id="PR00507">
    <property type="entry name" value="N12N6MTFRASE"/>
</dbReference>
<dbReference type="PANTHER" id="PTHR30408">
    <property type="entry name" value="TYPE-1 RESTRICTION ENZYME ECOKI SPECIFICITY PROTEIN"/>
    <property type="match status" value="1"/>
</dbReference>
<evidence type="ECO:0000256" key="5">
    <source>
        <dbReference type="SAM" id="Coils"/>
    </source>
</evidence>
<feature type="coiled-coil region" evidence="5">
    <location>
        <begin position="1251"/>
        <end position="1285"/>
    </location>
</feature>
<reference evidence="8 9" key="1">
    <citation type="submission" date="2014-02" db="EMBL/GenBank/DDBJ databases">
        <authorList>
            <person name="Young C.-C."/>
            <person name="Hameed A."/>
            <person name="Huang H.-C."/>
            <person name="Shahina M."/>
        </authorList>
    </citation>
    <scope>NUCLEOTIDE SEQUENCE [LARGE SCALE GENOMIC DNA]</scope>
    <source>
        <strain evidence="8 9">CC-SAMT-1</strain>
    </source>
</reference>
<dbReference type="EMBL" id="CP007202">
    <property type="protein sequence ID" value="AJR03395.1"/>
    <property type="molecule type" value="Genomic_DNA"/>
</dbReference>
<dbReference type="RefSeq" id="WP_044638111.1">
    <property type="nucleotide sequence ID" value="NZ_CP007202.1"/>
</dbReference>
<feature type="domain" description="DNA methylase adenine-specific" evidence="7">
    <location>
        <begin position="383"/>
        <end position="671"/>
    </location>
</feature>
<dbReference type="GO" id="GO:0032259">
    <property type="term" value="P:methylation"/>
    <property type="evidence" value="ECO:0007669"/>
    <property type="project" value="InterPro"/>
</dbReference>
<dbReference type="InterPro" id="IPR003356">
    <property type="entry name" value="DNA_methylase_A-5"/>
</dbReference>
<comment type="similarity">
    <text evidence="2">Belongs to the type-I restriction system S methylase family.</text>
</comment>
<accession>A0A0C5WKR4</accession>
<evidence type="ECO:0000259" key="6">
    <source>
        <dbReference type="Pfam" id="PF01420"/>
    </source>
</evidence>
<proteinExistence type="inferred from homology"/>
<keyword evidence="9" id="KW-1185">Reference proteome</keyword>
<dbReference type="CDD" id="cd17246">
    <property type="entry name" value="RMtype1_S_SonII-TRD2-CR2_like"/>
    <property type="match status" value="1"/>
</dbReference>
<dbReference type="GO" id="GO:0009307">
    <property type="term" value="P:DNA restriction-modification system"/>
    <property type="evidence" value="ECO:0007669"/>
    <property type="project" value="UniProtKB-KW"/>
</dbReference>
<gene>
    <name evidence="8" type="ORF">AW14_06900</name>
</gene>
<evidence type="ECO:0000256" key="2">
    <source>
        <dbReference type="ARBA" id="ARBA00010923"/>
    </source>
</evidence>
<dbReference type="PANTHER" id="PTHR30408:SF12">
    <property type="entry name" value="TYPE I RESTRICTION ENZYME MJAVIII SPECIFICITY SUBUNIT"/>
    <property type="match status" value="1"/>
</dbReference>
<dbReference type="InterPro" id="IPR002052">
    <property type="entry name" value="DNA_methylase_N6_adenine_CS"/>
</dbReference>
<dbReference type="InterPro" id="IPR052021">
    <property type="entry name" value="Type-I_RS_S_subunit"/>
</dbReference>
<dbReference type="GO" id="GO:0008170">
    <property type="term" value="F:N-methyltransferase activity"/>
    <property type="evidence" value="ECO:0007669"/>
    <property type="project" value="InterPro"/>
</dbReference>
<dbReference type="Pfam" id="PF02384">
    <property type="entry name" value="N6_Mtase"/>
    <property type="match status" value="1"/>
</dbReference>
<evidence type="ECO:0000313" key="9">
    <source>
        <dbReference type="Proteomes" id="UP000032229"/>
    </source>
</evidence>
<dbReference type="KEGG" id="sze:AW14_06900"/>
<dbReference type="Gene3D" id="3.90.220.20">
    <property type="entry name" value="DNA methylase specificity domains"/>
    <property type="match status" value="2"/>
</dbReference>
<sequence length="1288" mass="148635">MKIKKSDIKELIGLLGFKPQEGDKDIYYKNYPSHKNYVLKVDFEQEKIDYGTKIKLGDLTTSNFENSENFVVLEGVDRVLEKGYAPDKLSLEHKWPMGRKEKGKLDILVMDKDDKAYLMIECKTWGDEYEKEKKKMQRDGGQLLSYFQQDKAAQYLCLYASRVIDGKIEFVNDIVKVDEAWKELDNQKEIFDHWNKNFKDNGIFEEWANAYDIEIKSLTRGRLRELTEEDSGRIYNQFAEILRHNVVSDKPNAFNKIFNLFLCKIVDEDRKPNEELKFQWLETDTNEDLQKRLSDLYKQGMKEYLTKEVTDYNDEQVEEKLYALDAAVRDQIREMFTRVRLHKNNEFAFKEVFDEKSFEENAVVVREVVELLQPYQIRYGHKQQFLGDFFELLLSTGIKQEAGQFFTPVPIAKFIISSLPLRELIKQKIENDETHFLPYIIDYAAGSGHFLTESMDEVQNIINEIDESKQRPSVKRNLSRWKINPFDWAYDYVYGIEADYRLVKTAKVSCFLNGDGLANVIHADGLDHFQKSIDYKGKLKEVSKEDQKDNGVFDVLIANPPYSVSAFKNTLKNGEESFDLFNRLTDDSSEIECLFIERTKQLLKPGGWAGIILPSSILSNSGIYTDAREIILKYFAIKSIAEFGSNTFMATGTNTVTLFLERRANNDWKKVETAIKNFFDKPKEATVNGIEKAFAKYVYEVFEDITLQDYISLVNKKPNDAISKTELFTDYKAWFNGLTEIKNLKKKKAFKDKTKDEQQAELDKLFYDKVFAKEQDKMLYFFLAQPQQTVLIKVGEKQAEKDFIGYEFSSRRGHEGIKMYRDEFGKATTKLYDDENHLNEEKANSYVYRAFLGEQKDIKESLQSNLTTFDLTDLVDFKKVGFEKAISINAKKKVKIQTKYEFERLSKILTDLESGTRPKGGVGKYRSGIPSLGGEHIGTNGKLAIDSMKYVPQSFYEESTRGILKGGEILICKDGALTGKVAIVPTEMPFDKAMINEHVFLLRTNEKAKQEYLFHFLYSTIGQSLLKANITGQAQGGLNSTNLNNIKIPLPPKTVQEKIIAEIEAVEQKEKAGREKVESLKDGKMKLVSETLETSYPIKKLGDLSHLITKGSSPKWQGINYTKNEEVLFVTSENVREGYLDFTKRKYLEKKFNDIQKRSILEKDDVLVNIVGASIGRAAIFNISENANINQAVALIRLDKKLLLPEYLNQLLNSEYAFRQYDSMKKEVARANLSLTNIAELKIPTPKIEEQKKIVAEFEKLETEIAQIESELATMDKQKEQILKKHLE</sequence>
<keyword evidence="8" id="KW-0255">Endonuclease</keyword>
<dbReference type="InterPro" id="IPR029063">
    <property type="entry name" value="SAM-dependent_MTases_sf"/>
</dbReference>
<feature type="domain" description="Type I restriction modification DNA specificity" evidence="6">
    <location>
        <begin position="962"/>
        <end position="1068"/>
    </location>
</feature>
<evidence type="ECO:0000259" key="7">
    <source>
        <dbReference type="Pfam" id="PF02384"/>
    </source>
</evidence>
<keyword evidence="4" id="KW-0238">DNA-binding</keyword>
<keyword evidence="5" id="KW-0175">Coiled coil</keyword>
<keyword evidence="8" id="KW-0540">Nuclease</keyword>
<dbReference type="InterPro" id="IPR044946">
    <property type="entry name" value="Restrct_endonuc_typeI_TRD_sf"/>
</dbReference>
<dbReference type="STRING" id="1454006.AW14_06900"/>
<organism evidence="8 9">
    <name type="scientific">Siansivirga zeaxanthinifaciens CC-SAMT-1</name>
    <dbReference type="NCBI Taxonomy" id="1454006"/>
    <lineage>
        <taxon>Bacteria</taxon>
        <taxon>Pseudomonadati</taxon>
        <taxon>Bacteroidota</taxon>
        <taxon>Flavobacteriia</taxon>
        <taxon>Flavobacteriales</taxon>
        <taxon>Flavobacteriaceae</taxon>
        <taxon>Siansivirga</taxon>
    </lineage>
</organism>
<evidence type="ECO:0000256" key="4">
    <source>
        <dbReference type="ARBA" id="ARBA00023125"/>
    </source>
</evidence>
<evidence type="ECO:0000256" key="1">
    <source>
        <dbReference type="ARBA" id="ARBA00006594"/>
    </source>
</evidence>
<dbReference type="GO" id="GO:0004519">
    <property type="term" value="F:endonuclease activity"/>
    <property type="evidence" value="ECO:0007669"/>
    <property type="project" value="UniProtKB-KW"/>
</dbReference>
<dbReference type="Proteomes" id="UP000032229">
    <property type="component" value="Chromosome"/>
</dbReference>
<name>A0A0C5WKR4_9FLAO</name>
<evidence type="ECO:0000256" key="3">
    <source>
        <dbReference type="ARBA" id="ARBA00022747"/>
    </source>
</evidence>
<dbReference type="HOGENOM" id="CLU_003347_0_0_10"/>
<dbReference type="SUPFAM" id="SSF116734">
    <property type="entry name" value="DNA methylase specificity domain"/>
    <property type="match status" value="2"/>
</dbReference>
<dbReference type="GO" id="GO:0003677">
    <property type="term" value="F:DNA binding"/>
    <property type="evidence" value="ECO:0007669"/>
    <property type="project" value="UniProtKB-KW"/>
</dbReference>
<dbReference type="PROSITE" id="PS00092">
    <property type="entry name" value="N6_MTASE"/>
    <property type="match status" value="1"/>
</dbReference>
<keyword evidence="8" id="KW-0378">Hydrolase</keyword>
<comment type="similarity">
    <text evidence="1">Belongs to the N(4)/N(6)-methyltransferase family.</text>
</comment>
<dbReference type="Pfam" id="PF01420">
    <property type="entry name" value="Methylase_S"/>
    <property type="match status" value="2"/>
</dbReference>
<feature type="domain" description="Type I restriction modification DNA specificity" evidence="6">
    <location>
        <begin position="1098"/>
        <end position="1267"/>
    </location>
</feature>
<evidence type="ECO:0000313" key="8">
    <source>
        <dbReference type="EMBL" id="AJR03395.1"/>
    </source>
</evidence>